<name>A0A9P6CH12_9AGAR</name>
<keyword evidence="1" id="KW-0732">Signal</keyword>
<evidence type="ECO:0008006" key="4">
    <source>
        <dbReference type="Google" id="ProtNLM"/>
    </source>
</evidence>
<reference evidence="2" key="1">
    <citation type="submission" date="2020-11" db="EMBL/GenBank/DDBJ databases">
        <authorList>
            <consortium name="DOE Joint Genome Institute"/>
            <person name="Ahrendt S."/>
            <person name="Riley R."/>
            <person name="Andreopoulos W."/>
            <person name="Labutti K."/>
            <person name="Pangilinan J."/>
            <person name="Ruiz-Duenas F.J."/>
            <person name="Barrasa J.M."/>
            <person name="Sanchez-Garcia M."/>
            <person name="Camarero S."/>
            <person name="Miyauchi S."/>
            <person name="Serrano A."/>
            <person name="Linde D."/>
            <person name="Babiker R."/>
            <person name="Drula E."/>
            <person name="Ayuso-Fernandez I."/>
            <person name="Pacheco R."/>
            <person name="Padilla G."/>
            <person name="Ferreira P."/>
            <person name="Barriuso J."/>
            <person name="Kellner H."/>
            <person name="Castanera R."/>
            <person name="Alfaro M."/>
            <person name="Ramirez L."/>
            <person name="Pisabarro A.G."/>
            <person name="Kuo A."/>
            <person name="Tritt A."/>
            <person name="Lipzen A."/>
            <person name="He G."/>
            <person name="Yan M."/>
            <person name="Ng V."/>
            <person name="Cullen D."/>
            <person name="Martin F."/>
            <person name="Rosso M.-N."/>
            <person name="Henrissat B."/>
            <person name="Hibbett D."/>
            <person name="Martinez A.T."/>
            <person name="Grigoriev I.V."/>
        </authorList>
    </citation>
    <scope>NUCLEOTIDE SEQUENCE</scope>
    <source>
        <strain evidence="2">CBS 247.69</strain>
    </source>
</reference>
<feature type="chain" id="PRO_5040360810" description="Secreted protein" evidence="1">
    <location>
        <begin position="28"/>
        <end position="86"/>
    </location>
</feature>
<evidence type="ECO:0000313" key="3">
    <source>
        <dbReference type="Proteomes" id="UP000807353"/>
    </source>
</evidence>
<evidence type="ECO:0000313" key="2">
    <source>
        <dbReference type="EMBL" id="KAF9465697.1"/>
    </source>
</evidence>
<dbReference type="AlphaFoldDB" id="A0A9P6CH12"/>
<organism evidence="2 3">
    <name type="scientific">Collybia nuda</name>
    <dbReference type="NCBI Taxonomy" id="64659"/>
    <lineage>
        <taxon>Eukaryota</taxon>
        <taxon>Fungi</taxon>
        <taxon>Dikarya</taxon>
        <taxon>Basidiomycota</taxon>
        <taxon>Agaricomycotina</taxon>
        <taxon>Agaricomycetes</taxon>
        <taxon>Agaricomycetidae</taxon>
        <taxon>Agaricales</taxon>
        <taxon>Tricholomatineae</taxon>
        <taxon>Clitocybaceae</taxon>
        <taxon>Collybia</taxon>
    </lineage>
</organism>
<protein>
    <recommendedName>
        <fullName evidence="4">Secreted protein</fullName>
    </recommendedName>
</protein>
<proteinExistence type="predicted"/>
<keyword evidence="3" id="KW-1185">Reference proteome</keyword>
<sequence>MILSCSHILELIPSVLLSLLNTCPATARTCRVASFPRYRIYFVRQTPFTPQNVLCPNNFNFDHGPVLTCRIESQRKSRIRRIYIYR</sequence>
<gene>
    <name evidence="2" type="ORF">BDZ94DRAFT_1252916</name>
</gene>
<feature type="signal peptide" evidence="1">
    <location>
        <begin position="1"/>
        <end position="27"/>
    </location>
</feature>
<dbReference type="EMBL" id="MU150245">
    <property type="protein sequence ID" value="KAF9465697.1"/>
    <property type="molecule type" value="Genomic_DNA"/>
</dbReference>
<dbReference type="Proteomes" id="UP000807353">
    <property type="component" value="Unassembled WGS sequence"/>
</dbReference>
<comment type="caution">
    <text evidence="2">The sequence shown here is derived from an EMBL/GenBank/DDBJ whole genome shotgun (WGS) entry which is preliminary data.</text>
</comment>
<evidence type="ECO:0000256" key="1">
    <source>
        <dbReference type="SAM" id="SignalP"/>
    </source>
</evidence>
<accession>A0A9P6CH12</accession>